<organism evidence="12 13">
    <name type="scientific">Spartinivicinus poritis</name>
    <dbReference type="NCBI Taxonomy" id="2994640"/>
    <lineage>
        <taxon>Bacteria</taxon>
        <taxon>Pseudomonadati</taxon>
        <taxon>Pseudomonadota</taxon>
        <taxon>Gammaproteobacteria</taxon>
        <taxon>Oceanospirillales</taxon>
        <taxon>Zooshikellaceae</taxon>
        <taxon>Spartinivicinus</taxon>
    </lineage>
</organism>
<proteinExistence type="predicted"/>
<evidence type="ECO:0000256" key="1">
    <source>
        <dbReference type="ARBA" id="ARBA00000085"/>
    </source>
</evidence>
<evidence type="ECO:0000256" key="4">
    <source>
        <dbReference type="ARBA" id="ARBA00022679"/>
    </source>
</evidence>
<evidence type="ECO:0000313" key="12">
    <source>
        <dbReference type="EMBL" id="MDE1461646.1"/>
    </source>
</evidence>
<accession>A0ABT5U5K5</accession>
<dbReference type="GO" id="GO:0005524">
    <property type="term" value="F:ATP binding"/>
    <property type="evidence" value="ECO:0007669"/>
    <property type="project" value="UniProtKB-KW"/>
</dbReference>
<dbReference type="InterPro" id="IPR005467">
    <property type="entry name" value="His_kinase_dom"/>
</dbReference>
<evidence type="ECO:0000256" key="8">
    <source>
        <dbReference type="ARBA" id="ARBA00023012"/>
    </source>
</evidence>
<evidence type="ECO:0000256" key="5">
    <source>
        <dbReference type="ARBA" id="ARBA00022741"/>
    </source>
</evidence>
<dbReference type="PROSITE" id="PS50109">
    <property type="entry name" value="HIS_KIN"/>
    <property type="match status" value="1"/>
</dbReference>
<dbReference type="SMART" id="SM00387">
    <property type="entry name" value="HATPase_c"/>
    <property type="match status" value="1"/>
</dbReference>
<keyword evidence="6" id="KW-0418">Kinase</keyword>
<keyword evidence="10" id="KW-0812">Transmembrane</keyword>
<gene>
    <name evidence="12" type="ORF">ORQ98_06660</name>
</gene>
<feature type="transmembrane region" description="Helical" evidence="10">
    <location>
        <begin position="16"/>
        <end position="38"/>
    </location>
</feature>
<keyword evidence="10" id="KW-0472">Membrane</keyword>
<dbReference type="RefSeq" id="WP_274688008.1">
    <property type="nucleotide sequence ID" value="NZ_JAPMOU010000006.1"/>
</dbReference>
<dbReference type="PANTHER" id="PTHR43065">
    <property type="entry name" value="SENSOR HISTIDINE KINASE"/>
    <property type="match status" value="1"/>
</dbReference>
<keyword evidence="13" id="KW-1185">Reference proteome</keyword>
<dbReference type="Gene3D" id="3.30.565.10">
    <property type="entry name" value="Histidine kinase-like ATPase, C-terminal domain"/>
    <property type="match status" value="1"/>
</dbReference>
<dbReference type="PRINTS" id="PR00344">
    <property type="entry name" value="BCTRLSENSOR"/>
</dbReference>
<dbReference type="InterPro" id="IPR003594">
    <property type="entry name" value="HATPase_dom"/>
</dbReference>
<dbReference type="PANTHER" id="PTHR43065:SF10">
    <property type="entry name" value="PEROXIDE STRESS-ACTIVATED HISTIDINE KINASE MAK3"/>
    <property type="match status" value="1"/>
</dbReference>
<dbReference type="EMBL" id="JAPMOU010000006">
    <property type="protein sequence ID" value="MDE1461646.1"/>
    <property type="molecule type" value="Genomic_DNA"/>
</dbReference>
<dbReference type="Proteomes" id="UP001528823">
    <property type="component" value="Unassembled WGS sequence"/>
</dbReference>
<keyword evidence="7 12" id="KW-0067">ATP-binding</keyword>
<evidence type="ECO:0000256" key="9">
    <source>
        <dbReference type="SAM" id="MobiDB-lite"/>
    </source>
</evidence>
<feature type="domain" description="Histidine kinase" evidence="11">
    <location>
        <begin position="366"/>
        <end position="584"/>
    </location>
</feature>
<feature type="transmembrane region" description="Helical" evidence="10">
    <location>
        <begin position="187"/>
        <end position="206"/>
    </location>
</feature>
<keyword evidence="4" id="KW-0808">Transferase</keyword>
<dbReference type="InterPro" id="IPR036890">
    <property type="entry name" value="HATPase_C_sf"/>
</dbReference>
<evidence type="ECO:0000256" key="3">
    <source>
        <dbReference type="ARBA" id="ARBA00022553"/>
    </source>
</evidence>
<evidence type="ECO:0000256" key="10">
    <source>
        <dbReference type="SAM" id="Phobius"/>
    </source>
</evidence>
<feature type="region of interest" description="Disordered" evidence="9">
    <location>
        <begin position="306"/>
        <end position="329"/>
    </location>
</feature>
<protein>
    <recommendedName>
        <fullName evidence="2">histidine kinase</fullName>
        <ecNumber evidence="2">2.7.13.3</ecNumber>
    </recommendedName>
</protein>
<reference evidence="12 13" key="1">
    <citation type="submission" date="2022-11" db="EMBL/GenBank/DDBJ databases">
        <title>Spartinivicinus poritis sp. nov., isolated from scleractinian coral Porites lutea.</title>
        <authorList>
            <person name="Zhang G."/>
            <person name="Cai L."/>
            <person name="Wei Q."/>
        </authorList>
    </citation>
    <scope>NUCLEOTIDE SEQUENCE [LARGE SCALE GENOMIC DNA]</scope>
    <source>
        <strain evidence="12 13">A2-2</strain>
    </source>
</reference>
<keyword evidence="3" id="KW-0597">Phosphoprotein</keyword>
<dbReference type="SUPFAM" id="SSF55874">
    <property type="entry name" value="ATPase domain of HSP90 chaperone/DNA topoisomerase II/histidine kinase"/>
    <property type="match status" value="1"/>
</dbReference>
<keyword evidence="8" id="KW-0902">Two-component regulatory system</keyword>
<sequence>MLVQWLEQKSLKIKTFLPPLICIVAMLFVVASTFWYTYQQRVRLIHIETDSQQKSKIIDEIALTQFSVQQELLITLLRNISIEKAQLEAFKVSQTKIANIEKNYRLTKKELELISEIKEKLNEYKQVVMMVTYAKKEDRLALKLNLDFDKKFNDFIKTLKLYKTYVAVSGKKELKDMLLKSDAYRNYFILLLIAVVLILTLIMVALNKTIIQPVTKLINAVDDDNIKFIVGESTKRKDEIGKIYRIIAKFKNEALDAGKPSGNHLNNASYSENTVKENSNIVSLNLENGFDKKEIKSENTMSAYHNEQINEQPIQVQEDRKETDQKGDKKVHQEEISIVKEKSQLLEMLIIGLTREINLYIGESMSASSAVARNIYKLKKQVRVVEEENYDLIYNFINKSEKNIELVMDKLDLADYMIKNIKRSIVTNEKRDPVWFGINEVIKEAINSFEEKSEDIIFEIAIDKDVMINSYPSELLNVLSILYDNCVIHAFGDSLEGKKITISAISNEKKLTLQFSDNGKGISKQYLEKIFDPFFTTKRGSKGRLGLDLYLAYGIVSQILYGEISVKSELRKGTTFTIILPSDRKN</sequence>
<dbReference type="InterPro" id="IPR004358">
    <property type="entry name" value="Sig_transdc_His_kin-like_C"/>
</dbReference>
<dbReference type="EC" id="2.7.13.3" evidence="2"/>
<evidence type="ECO:0000256" key="2">
    <source>
        <dbReference type="ARBA" id="ARBA00012438"/>
    </source>
</evidence>
<name>A0ABT5U5K5_9GAMM</name>
<evidence type="ECO:0000259" key="11">
    <source>
        <dbReference type="PROSITE" id="PS50109"/>
    </source>
</evidence>
<keyword evidence="10" id="KW-1133">Transmembrane helix</keyword>
<feature type="compositionally biased region" description="Basic and acidic residues" evidence="9">
    <location>
        <begin position="317"/>
        <end position="329"/>
    </location>
</feature>
<comment type="catalytic activity">
    <reaction evidence="1">
        <text>ATP + protein L-histidine = ADP + protein N-phospho-L-histidine.</text>
        <dbReference type="EC" id="2.7.13.3"/>
    </reaction>
</comment>
<evidence type="ECO:0000256" key="6">
    <source>
        <dbReference type="ARBA" id="ARBA00022777"/>
    </source>
</evidence>
<evidence type="ECO:0000256" key="7">
    <source>
        <dbReference type="ARBA" id="ARBA00022840"/>
    </source>
</evidence>
<keyword evidence="5" id="KW-0547">Nucleotide-binding</keyword>
<evidence type="ECO:0000313" key="13">
    <source>
        <dbReference type="Proteomes" id="UP001528823"/>
    </source>
</evidence>
<comment type="caution">
    <text evidence="12">The sequence shown here is derived from an EMBL/GenBank/DDBJ whole genome shotgun (WGS) entry which is preliminary data.</text>
</comment>
<dbReference type="Pfam" id="PF02518">
    <property type="entry name" value="HATPase_c"/>
    <property type="match status" value="1"/>
</dbReference>
<feature type="compositionally biased region" description="Polar residues" evidence="9">
    <location>
        <begin position="306"/>
        <end position="315"/>
    </location>
</feature>